<dbReference type="AlphaFoldDB" id="A0A158GWM7"/>
<comment type="similarity">
    <text evidence="2">Belongs to the NAD(P)-dependent epimerase/dehydratase family.</text>
</comment>
<dbReference type="RefSeq" id="WP_062086703.1">
    <property type="nucleotide sequence ID" value="NZ_FCOK02000021.1"/>
</dbReference>
<dbReference type="EMBL" id="FCOK02000021">
    <property type="protein sequence ID" value="SAL36442.1"/>
    <property type="molecule type" value="Genomic_DNA"/>
</dbReference>
<reference evidence="4 5" key="1">
    <citation type="submission" date="2016-01" db="EMBL/GenBank/DDBJ databases">
        <authorList>
            <person name="Oliw E.H."/>
        </authorList>
    </citation>
    <scope>NUCLEOTIDE SEQUENCE [LARGE SCALE GENOMIC DNA]</scope>
    <source>
        <strain evidence="4">LMG 27134</strain>
    </source>
</reference>
<evidence type="ECO:0000313" key="5">
    <source>
        <dbReference type="Proteomes" id="UP000054683"/>
    </source>
</evidence>
<dbReference type="OrthoDB" id="9769113at2"/>
<proteinExistence type="inferred from homology"/>
<name>A0A158GWM7_9BURK</name>
<dbReference type="SUPFAM" id="SSF51735">
    <property type="entry name" value="NAD(P)-binding Rossmann-fold domains"/>
    <property type="match status" value="1"/>
</dbReference>
<evidence type="ECO:0000256" key="1">
    <source>
        <dbReference type="ARBA" id="ARBA00005125"/>
    </source>
</evidence>
<dbReference type="InterPro" id="IPR001509">
    <property type="entry name" value="Epimerase_deHydtase"/>
</dbReference>
<accession>A0A158GWM7</accession>
<comment type="pathway">
    <text evidence="1">Bacterial outer membrane biogenesis; LPS O-antigen biosynthesis.</text>
</comment>
<evidence type="ECO:0000256" key="2">
    <source>
        <dbReference type="ARBA" id="ARBA00007637"/>
    </source>
</evidence>
<gene>
    <name evidence="4" type="ORF">AWB69_03485</name>
</gene>
<dbReference type="Gene3D" id="3.40.50.720">
    <property type="entry name" value="NAD(P)-binding Rossmann-like Domain"/>
    <property type="match status" value="1"/>
</dbReference>
<evidence type="ECO:0000259" key="3">
    <source>
        <dbReference type="Pfam" id="PF01370"/>
    </source>
</evidence>
<dbReference type="PANTHER" id="PTHR43000">
    <property type="entry name" value="DTDP-D-GLUCOSE 4,6-DEHYDRATASE-RELATED"/>
    <property type="match status" value="1"/>
</dbReference>
<organism evidence="4 5">
    <name type="scientific">Caballeronia udeis</name>
    <dbReference type="NCBI Taxonomy" id="1232866"/>
    <lineage>
        <taxon>Bacteria</taxon>
        <taxon>Pseudomonadati</taxon>
        <taxon>Pseudomonadota</taxon>
        <taxon>Betaproteobacteria</taxon>
        <taxon>Burkholderiales</taxon>
        <taxon>Burkholderiaceae</taxon>
        <taxon>Caballeronia</taxon>
    </lineage>
</organism>
<dbReference type="Pfam" id="PF01370">
    <property type="entry name" value="Epimerase"/>
    <property type="match status" value="1"/>
</dbReference>
<dbReference type="Proteomes" id="UP000054683">
    <property type="component" value="Unassembled WGS sequence"/>
</dbReference>
<protein>
    <submittedName>
        <fullName evidence="4">dTDP-glucose 4,6-dehydratase</fullName>
    </submittedName>
</protein>
<dbReference type="CDD" id="cd08946">
    <property type="entry name" value="SDR_e"/>
    <property type="match status" value="1"/>
</dbReference>
<feature type="domain" description="NAD-dependent epimerase/dehydratase" evidence="3">
    <location>
        <begin position="3"/>
        <end position="240"/>
    </location>
</feature>
<sequence>MAILISGGAGFVGLNVAENLLARGVDVILFGPDAPPPAAVTSLQRLPGRLSLAHGDVSVSADLDAVFASYTIDRVVHGAAITADLARERRAARDIFTVNLLGTVELLEAALRHGVSRVVQLGTGSIFGAAGTPSAMLDEQISPAVPLTLYGISKYGAERTAVRYRSCRGLNVVVARLGVVFGRWEYDTGMRDTLSLPLQLFNIAEAGGSAVVHQGAGDDWVYATDVSSGIVALLDRHDTPEPIYHLSAGMRWSLAGWCQHLKRSFPAFRYEFADVLEQCTVGQSASTPRAPMSIERLKRDTGYQPQFLLDSAFKDFFHWRARFPSFSSPNEMSLVAEKPASDGV</sequence>
<dbReference type="InterPro" id="IPR036291">
    <property type="entry name" value="NAD(P)-bd_dom_sf"/>
</dbReference>
<evidence type="ECO:0000313" key="4">
    <source>
        <dbReference type="EMBL" id="SAL36442.1"/>
    </source>
</evidence>